<dbReference type="PANTHER" id="PTHR34611">
    <property type="match status" value="1"/>
</dbReference>
<feature type="domain" description="Transposase (putative) YhgA-like" evidence="1">
    <location>
        <begin position="2"/>
        <end position="127"/>
    </location>
</feature>
<dbReference type="InterPro" id="IPR051699">
    <property type="entry name" value="Rpn/YhgA-like_nuclease"/>
</dbReference>
<evidence type="ECO:0000259" key="1">
    <source>
        <dbReference type="Pfam" id="PF04754"/>
    </source>
</evidence>
<evidence type="ECO:0000313" key="2">
    <source>
        <dbReference type="EMBL" id="VFJ47849.1"/>
    </source>
</evidence>
<accession>A0A450S7J5</accession>
<protein>
    <submittedName>
        <fullName evidence="2">Transposase, YhgA-like</fullName>
    </submittedName>
</protein>
<dbReference type="InterPro" id="IPR006842">
    <property type="entry name" value="Transposase_31"/>
</dbReference>
<proteinExistence type="predicted"/>
<dbReference type="AlphaFoldDB" id="A0A450S7J5"/>
<reference evidence="2" key="1">
    <citation type="submission" date="2019-02" db="EMBL/GenBank/DDBJ databases">
        <authorList>
            <person name="Gruber-Vodicka R. H."/>
            <person name="Seah K. B. B."/>
        </authorList>
    </citation>
    <scope>NUCLEOTIDE SEQUENCE</scope>
    <source>
        <strain evidence="2">BECK_BZ106</strain>
    </source>
</reference>
<sequence>MHEHHSDRLFRLETVNGRAAFLYTLIEHKSMPDEKVGWQLLRYLVEILRQWIKENPKWDRLSAIVPLLFCHGEKEWKIPNEFLHLVDFEEGWRPYLLDFQFPMPDLGTIPDQKLSEDRRLRARLLAARDTG</sequence>
<dbReference type="PANTHER" id="PTHR34611:SF2">
    <property type="entry name" value="INACTIVE RECOMBINATION-PROMOTING NUCLEASE-LIKE PROTEIN RPNE-RELATED"/>
    <property type="match status" value="1"/>
</dbReference>
<dbReference type="EMBL" id="CAADFD010000003">
    <property type="protein sequence ID" value="VFJ47849.1"/>
    <property type="molecule type" value="Genomic_DNA"/>
</dbReference>
<dbReference type="GO" id="GO:0006310">
    <property type="term" value="P:DNA recombination"/>
    <property type="evidence" value="ECO:0007669"/>
    <property type="project" value="TreeGrafter"/>
</dbReference>
<dbReference type="Pfam" id="PF04754">
    <property type="entry name" value="Transposase_31"/>
    <property type="match status" value="1"/>
</dbReference>
<organism evidence="2">
    <name type="scientific">Candidatus Kentrum sp. FW</name>
    <dbReference type="NCBI Taxonomy" id="2126338"/>
    <lineage>
        <taxon>Bacteria</taxon>
        <taxon>Pseudomonadati</taxon>
        <taxon>Pseudomonadota</taxon>
        <taxon>Gammaproteobacteria</taxon>
        <taxon>Candidatus Kentrum</taxon>
    </lineage>
</organism>
<name>A0A450S7J5_9GAMM</name>
<gene>
    <name evidence="2" type="ORF">BECKFW1821B_GA0114236_100332</name>
</gene>
<dbReference type="GO" id="GO:1990238">
    <property type="term" value="F:double-stranded DNA endonuclease activity"/>
    <property type="evidence" value="ECO:0007669"/>
    <property type="project" value="TreeGrafter"/>
</dbReference>